<feature type="compositionally biased region" description="Low complexity" evidence="2">
    <location>
        <begin position="64"/>
        <end position="74"/>
    </location>
</feature>
<dbReference type="RefSeq" id="WP_263593871.1">
    <property type="nucleotide sequence ID" value="NZ_CP107020.1"/>
</dbReference>
<reference evidence="5" key="1">
    <citation type="submission" date="2022-10" db="EMBL/GenBank/DDBJ databases">
        <title>Whole-Genome Sequencing of Brachybacterium huguangmaarense BRM-3, Isolated from Betula schmidtii.</title>
        <authorList>
            <person name="Haam D."/>
        </authorList>
    </citation>
    <scope>NUCLEOTIDE SEQUENCE</scope>
    <source>
        <strain evidence="5">BRM-3</strain>
    </source>
</reference>
<dbReference type="Gene3D" id="3.30.60.230">
    <property type="entry name" value="Lsr2, dimerization domain"/>
    <property type="match status" value="1"/>
</dbReference>
<evidence type="ECO:0000313" key="5">
    <source>
        <dbReference type="EMBL" id="UYG16658.1"/>
    </source>
</evidence>
<accession>A0ABY6G0D2</accession>
<evidence type="ECO:0000259" key="3">
    <source>
        <dbReference type="Pfam" id="PF11774"/>
    </source>
</evidence>
<dbReference type="InterPro" id="IPR024412">
    <property type="entry name" value="Lsr2_dim_dom"/>
</dbReference>
<dbReference type="Pfam" id="PF23359">
    <property type="entry name" value="Lsr2_DNA-bd"/>
    <property type="match status" value="1"/>
</dbReference>
<dbReference type="EMBL" id="CP107020">
    <property type="protein sequence ID" value="UYG16658.1"/>
    <property type="molecule type" value="Genomic_DNA"/>
</dbReference>
<organism evidence="5 6">
    <name type="scientific">Brachybacterium huguangmaarense</name>
    <dbReference type="NCBI Taxonomy" id="1652028"/>
    <lineage>
        <taxon>Bacteria</taxon>
        <taxon>Bacillati</taxon>
        <taxon>Actinomycetota</taxon>
        <taxon>Actinomycetes</taxon>
        <taxon>Micrococcales</taxon>
        <taxon>Dermabacteraceae</taxon>
        <taxon>Brachybacterium</taxon>
    </lineage>
</organism>
<keyword evidence="1" id="KW-0238">DNA-binding</keyword>
<dbReference type="Pfam" id="PF11774">
    <property type="entry name" value="Lsr2"/>
    <property type="match status" value="1"/>
</dbReference>
<protein>
    <submittedName>
        <fullName evidence="5">Lsr2 family protein</fullName>
    </submittedName>
</protein>
<evidence type="ECO:0000259" key="4">
    <source>
        <dbReference type="Pfam" id="PF23359"/>
    </source>
</evidence>
<dbReference type="InterPro" id="IPR036625">
    <property type="entry name" value="E3-bd_dom_sf"/>
</dbReference>
<sequence>MARKTFVELIDDVDGSKADETVSFSLDGVGYEIDLTADNAQRLRNEIGSWTGKARRVSGRRTTRSASSSTTSPEETARIREWARENGYTVSDRGRIASEVRSAYEAAH</sequence>
<evidence type="ECO:0000256" key="1">
    <source>
        <dbReference type="ARBA" id="ARBA00023125"/>
    </source>
</evidence>
<gene>
    <name evidence="5" type="ORF">BRM3_13830</name>
</gene>
<dbReference type="Proteomes" id="UP001164305">
    <property type="component" value="Chromosome"/>
</dbReference>
<dbReference type="InterPro" id="IPR055370">
    <property type="entry name" value="Lsr2_DNA-bd"/>
</dbReference>
<proteinExistence type="predicted"/>
<feature type="domain" description="Lsr2 dimerization" evidence="3">
    <location>
        <begin position="1"/>
        <end position="57"/>
    </location>
</feature>
<name>A0ABY6G0D2_9MICO</name>
<evidence type="ECO:0000256" key="2">
    <source>
        <dbReference type="SAM" id="MobiDB-lite"/>
    </source>
</evidence>
<feature type="region of interest" description="Disordered" evidence="2">
    <location>
        <begin position="54"/>
        <end position="78"/>
    </location>
</feature>
<feature type="compositionally biased region" description="Basic residues" evidence="2">
    <location>
        <begin position="54"/>
        <end position="63"/>
    </location>
</feature>
<keyword evidence="6" id="KW-1185">Reference proteome</keyword>
<dbReference type="Gene3D" id="4.10.320.10">
    <property type="entry name" value="E3-binding domain"/>
    <property type="match status" value="1"/>
</dbReference>
<feature type="domain" description="Lsr2 DNA-binding" evidence="4">
    <location>
        <begin position="72"/>
        <end position="107"/>
    </location>
</feature>
<dbReference type="InterPro" id="IPR042261">
    <property type="entry name" value="Lsr2-like_dimerization"/>
</dbReference>
<evidence type="ECO:0000313" key="6">
    <source>
        <dbReference type="Proteomes" id="UP001164305"/>
    </source>
</evidence>